<feature type="domain" description="Beta-adaptin appendage C-terminal subdomain" evidence="8">
    <location>
        <begin position="792"/>
        <end position="906"/>
    </location>
</feature>
<evidence type="ECO:0000256" key="4">
    <source>
        <dbReference type="ARBA" id="ARBA00022927"/>
    </source>
</evidence>
<dbReference type="GO" id="GO:0006886">
    <property type="term" value="P:intracellular protein transport"/>
    <property type="evidence" value="ECO:0007669"/>
    <property type="project" value="InterPro"/>
</dbReference>
<dbReference type="GO" id="GO:0030131">
    <property type="term" value="C:clathrin adaptor complex"/>
    <property type="evidence" value="ECO:0007669"/>
    <property type="project" value="InterPro"/>
</dbReference>
<proteinExistence type="inferred from homology"/>
<dbReference type="InterPro" id="IPR011989">
    <property type="entry name" value="ARM-like"/>
</dbReference>
<dbReference type="GO" id="GO:0016192">
    <property type="term" value="P:vesicle-mediated transport"/>
    <property type="evidence" value="ECO:0007669"/>
    <property type="project" value="InterPro"/>
</dbReference>
<feature type="region of interest" description="Disordered" evidence="7">
    <location>
        <begin position="712"/>
        <end position="764"/>
    </location>
</feature>
<keyword evidence="3 6" id="KW-0813">Transport</keyword>
<evidence type="ECO:0000313" key="9">
    <source>
        <dbReference type="EMBL" id="KEG00603.1"/>
    </source>
</evidence>
<reference evidence="9 10" key="1">
    <citation type="submission" date="2013-02" db="EMBL/GenBank/DDBJ databases">
        <title>The Genome Sequence of Plasmodium vinckei vinckei.</title>
        <authorList>
            <consortium name="The Broad Institute Genome Sequencing Platform"/>
            <consortium name="The Broad Institute Genome Sequencing Center for Infectious Disease"/>
            <person name="Neafsey D."/>
            <person name="Cheeseman I."/>
            <person name="Volkman S."/>
            <person name="Adams J."/>
            <person name="Walker B."/>
            <person name="Young S.K."/>
            <person name="Zeng Q."/>
            <person name="Gargeya S."/>
            <person name="Fitzgerald M."/>
            <person name="Haas B."/>
            <person name="Abouelleil A."/>
            <person name="Alvarado L."/>
            <person name="Arachchi H.M."/>
            <person name="Berlin A.M."/>
            <person name="Chapman S.B."/>
            <person name="Dewar J."/>
            <person name="Goldberg J."/>
            <person name="Griggs A."/>
            <person name="Gujja S."/>
            <person name="Hansen M."/>
            <person name="Howarth C."/>
            <person name="Imamovic A."/>
            <person name="Larimer J."/>
            <person name="McCowan C."/>
            <person name="Murphy C."/>
            <person name="Neiman D."/>
            <person name="Pearson M."/>
            <person name="Priest M."/>
            <person name="Roberts A."/>
            <person name="Saif S."/>
            <person name="Shea T."/>
            <person name="Sisk P."/>
            <person name="Sykes S."/>
            <person name="Wortman J."/>
            <person name="Nusbaum C."/>
            <person name="Birren B."/>
        </authorList>
    </citation>
    <scope>NUCLEOTIDE SEQUENCE [LARGE SCALE GENOMIC DNA]</scope>
    <source>
        <strain evidence="10">vinckei</strain>
    </source>
</reference>
<comment type="similarity">
    <text evidence="2 6">Belongs to the adaptor complexes large subunit family.</text>
</comment>
<dbReference type="Pfam" id="PF09066">
    <property type="entry name" value="B2-adapt-app_C"/>
    <property type="match status" value="1"/>
</dbReference>
<evidence type="ECO:0000256" key="2">
    <source>
        <dbReference type="ARBA" id="ARBA00006613"/>
    </source>
</evidence>
<dbReference type="PANTHER" id="PTHR11134">
    <property type="entry name" value="ADAPTOR COMPLEX SUBUNIT BETA FAMILY MEMBER"/>
    <property type="match status" value="1"/>
</dbReference>
<dbReference type="PIRSF" id="PIRSF002291">
    <property type="entry name" value="AP_complex_beta"/>
    <property type="match status" value="1"/>
</dbReference>
<evidence type="ECO:0000256" key="5">
    <source>
        <dbReference type="ARBA" id="ARBA00023136"/>
    </source>
</evidence>
<dbReference type="InterPro" id="IPR016024">
    <property type="entry name" value="ARM-type_fold"/>
</dbReference>
<keyword evidence="5 6" id="KW-0472">Membrane</keyword>
<evidence type="ECO:0000256" key="1">
    <source>
        <dbReference type="ARBA" id="ARBA00004308"/>
    </source>
</evidence>
<dbReference type="GO" id="GO:0012505">
    <property type="term" value="C:endomembrane system"/>
    <property type="evidence" value="ECO:0007669"/>
    <property type="project" value="UniProtKB-SubCell"/>
</dbReference>
<dbReference type="EMBL" id="KL446955">
    <property type="protein sequence ID" value="KEG00603.1"/>
    <property type="molecule type" value="Genomic_DNA"/>
</dbReference>
<dbReference type="Gene3D" id="1.25.10.10">
    <property type="entry name" value="Leucine-rich Repeat Variant"/>
    <property type="match status" value="1"/>
</dbReference>
<dbReference type="AlphaFoldDB" id="A0A081IA95"/>
<accession>A0A081IA95</accession>
<dbReference type="SMART" id="SM01020">
    <property type="entry name" value="B2-adapt-app_C"/>
    <property type="match status" value="1"/>
</dbReference>
<sequence length="909" mass="106368">MHQPITMNVLFVFIYLFELSYYSEINNLKEVLRKLPQEKDDEKKREVLKKVIAYMTLGIDVSKLFPEIIMMSSTNDIIQKKMIYLYLNNYAETNSELSLLTINTLQKDSKDEDPIIRGLALRSFCNLRINNLFEYIEGPLFNGLNDKNSYVRRIAIISCIKLIKMNPQINIKNDVIKILKNKLLDKDSQCIINSVHALNEILADEGGLKVNKEIIFNMLNKISTFNEWGKCVILNIVSTYIPEDEDEMFDIMNILENHIRDYSTTVFLACLKCFLNLSANDTDLQIKIFNRMKEPLLTLITTSSYEISYIILLHSYILLHESNKLKYDIFDYDYKHFFFRYNDPTYIKDIKLDILVAISSKNNVSFITNELSEYISDSNVDIAQKSIYSIGCIALKIPKSISRVVDLALCSFLPMKSPHICGATIKMLGNILRKYDEYTKVIIEEVIKHDNKLIDDVGIISYIWIIGEYCEYIENAPYILEEYVNLTDCSYIFMLELLTACLKVLYRRPSEMKIILVSLFQNILNNYKYPELTDKLFFYYKLLYYNYEEAFNIIAAKKNLVTNFCESNENTLLDKLYNEFNTLSILYKYPTNKHIQYSKICFSAVYDPEENTHGTNTYNDSDSDAGEACDANKEHIHNKLYNNREINNYNEQYDNVDQPQISHSVSDDAASHFDNNQNTNLININDDVGTVGNEISADENGDSHRNNIHNYKGRGESMYPLDNSSNAIKKNNHSPNTKNANKNTFNSQYKNRNTDKMRTPTNNDTISEEKRTSLELLDMIDSDNFEKLKEILIHAENITPEQYQEQWNLLPEQNNEKLFLRKNYYNLQLESLDELISRYNIIILASGEIDQCLKFYMYSQFYTKHYVFIEFIFNKIEYSINWVLKSQSDNADMVDQFTDCFRDIFIDFM</sequence>
<name>A0A081IA95_PLAVN</name>
<feature type="compositionally biased region" description="Polar residues" evidence="7">
    <location>
        <begin position="722"/>
        <end position="751"/>
    </location>
</feature>
<keyword evidence="4 6" id="KW-0653">Protein transport</keyword>
<dbReference type="InterPro" id="IPR002553">
    <property type="entry name" value="Clathrin/coatomer_adapt-like_N"/>
</dbReference>
<dbReference type="SUPFAM" id="SSF48371">
    <property type="entry name" value="ARM repeat"/>
    <property type="match status" value="1"/>
</dbReference>
<organism evidence="9 10">
    <name type="scientific">Plasmodium vinckei vinckei</name>
    <dbReference type="NCBI Taxonomy" id="54757"/>
    <lineage>
        <taxon>Eukaryota</taxon>
        <taxon>Sar</taxon>
        <taxon>Alveolata</taxon>
        <taxon>Apicomplexa</taxon>
        <taxon>Aconoidasida</taxon>
        <taxon>Haemosporida</taxon>
        <taxon>Plasmodiidae</taxon>
        <taxon>Plasmodium</taxon>
        <taxon>Plasmodium (Vinckeia)</taxon>
    </lineage>
</organism>
<dbReference type="GO" id="GO:0030276">
    <property type="term" value="F:clathrin binding"/>
    <property type="evidence" value="ECO:0007669"/>
    <property type="project" value="InterPro"/>
</dbReference>
<dbReference type="Proteomes" id="UP000030681">
    <property type="component" value="Unassembled WGS sequence"/>
</dbReference>
<dbReference type="Gene3D" id="3.30.310.10">
    <property type="entry name" value="TATA-Binding Protein"/>
    <property type="match status" value="1"/>
</dbReference>
<dbReference type="Pfam" id="PF01602">
    <property type="entry name" value="Adaptin_N"/>
    <property type="match status" value="1"/>
</dbReference>
<evidence type="ECO:0000256" key="3">
    <source>
        <dbReference type="ARBA" id="ARBA00022448"/>
    </source>
</evidence>
<protein>
    <recommendedName>
        <fullName evidence="6">AP complex subunit beta</fullName>
    </recommendedName>
</protein>
<dbReference type="InterPro" id="IPR016342">
    <property type="entry name" value="AP_complex_bsu_1_2_4"/>
</dbReference>
<evidence type="ECO:0000313" key="10">
    <source>
        <dbReference type="Proteomes" id="UP000030681"/>
    </source>
</evidence>
<evidence type="ECO:0000256" key="7">
    <source>
        <dbReference type="SAM" id="MobiDB-lite"/>
    </source>
</evidence>
<evidence type="ECO:0000256" key="6">
    <source>
        <dbReference type="PIRNR" id="PIRNR002291"/>
    </source>
</evidence>
<comment type="subcellular location">
    <subcellularLocation>
        <location evidence="1">Endomembrane system</location>
    </subcellularLocation>
</comment>
<dbReference type="InterPro" id="IPR015151">
    <property type="entry name" value="B-adaptin_app_sub_C"/>
</dbReference>
<gene>
    <name evidence="9" type="ORF">YYE_04434</name>
</gene>
<dbReference type="InterPro" id="IPR026739">
    <property type="entry name" value="AP_beta"/>
</dbReference>
<dbReference type="InterPro" id="IPR012295">
    <property type="entry name" value="TBP_dom_sf"/>
</dbReference>
<evidence type="ECO:0000259" key="8">
    <source>
        <dbReference type="SMART" id="SM01020"/>
    </source>
</evidence>